<dbReference type="GO" id="GO:0005737">
    <property type="term" value="C:cytoplasm"/>
    <property type="evidence" value="ECO:0007669"/>
    <property type="project" value="TreeGrafter"/>
</dbReference>
<dbReference type="PANTHER" id="PTHR48094">
    <property type="entry name" value="PROTEIN/NUCLEIC ACID DEGLYCASE DJ-1-RELATED"/>
    <property type="match status" value="1"/>
</dbReference>
<dbReference type="InterPro" id="IPR029062">
    <property type="entry name" value="Class_I_gatase-like"/>
</dbReference>
<dbReference type="Proteomes" id="UP001320245">
    <property type="component" value="Unassembled WGS sequence"/>
</dbReference>
<dbReference type="Pfam" id="PF01965">
    <property type="entry name" value="DJ-1_PfpI"/>
    <property type="match status" value="1"/>
</dbReference>
<evidence type="ECO:0000313" key="4">
    <source>
        <dbReference type="EMBL" id="KAK7748956.1"/>
    </source>
</evidence>
<dbReference type="GO" id="GO:0019243">
    <property type="term" value="P:methylglyoxal catabolic process to D-lactate via S-lactoyl-glutathione"/>
    <property type="evidence" value="ECO:0007669"/>
    <property type="project" value="TreeGrafter"/>
</dbReference>
<dbReference type="GO" id="GO:0019172">
    <property type="term" value="F:glyoxalase III activity"/>
    <property type="evidence" value="ECO:0007669"/>
    <property type="project" value="UniProtKB-EC"/>
</dbReference>
<proteinExistence type="predicted"/>
<comment type="catalytic activity">
    <reaction evidence="2">
        <text>methylglyoxal + H2O = (R)-lactate + H(+)</text>
        <dbReference type="Rhea" id="RHEA:27754"/>
        <dbReference type="ChEBI" id="CHEBI:15377"/>
        <dbReference type="ChEBI" id="CHEBI:15378"/>
        <dbReference type="ChEBI" id="CHEBI:16004"/>
        <dbReference type="ChEBI" id="CHEBI:17158"/>
        <dbReference type="EC" id="4.2.1.130"/>
    </reaction>
</comment>
<dbReference type="InterPro" id="IPR050325">
    <property type="entry name" value="Prot/Nucl_acid_deglycase"/>
</dbReference>
<evidence type="ECO:0000259" key="3">
    <source>
        <dbReference type="Pfam" id="PF01965"/>
    </source>
</evidence>
<dbReference type="EC" id="4.2.1.130" evidence="1"/>
<evidence type="ECO:0000256" key="1">
    <source>
        <dbReference type="ARBA" id="ARBA00013134"/>
    </source>
</evidence>
<dbReference type="PANTHER" id="PTHR48094:SF22">
    <property type="entry name" value="DJ-1_PFPI DOMAIN-CONTAINING PROTEIN"/>
    <property type="match status" value="1"/>
</dbReference>
<organism evidence="4 5">
    <name type="scientific">Cytospora paraplurivora</name>
    <dbReference type="NCBI Taxonomy" id="2898453"/>
    <lineage>
        <taxon>Eukaryota</taxon>
        <taxon>Fungi</taxon>
        <taxon>Dikarya</taxon>
        <taxon>Ascomycota</taxon>
        <taxon>Pezizomycotina</taxon>
        <taxon>Sordariomycetes</taxon>
        <taxon>Sordariomycetidae</taxon>
        <taxon>Diaporthales</taxon>
        <taxon>Cytosporaceae</taxon>
        <taxon>Cytospora</taxon>
    </lineage>
</organism>
<dbReference type="SUPFAM" id="SSF52317">
    <property type="entry name" value="Class I glutamine amidotransferase-like"/>
    <property type="match status" value="1"/>
</dbReference>
<feature type="domain" description="DJ-1/PfpI" evidence="3">
    <location>
        <begin position="37"/>
        <end position="244"/>
    </location>
</feature>
<protein>
    <recommendedName>
        <fullName evidence="1">D-lactate dehydratase</fullName>
        <ecNumber evidence="1">4.2.1.130</ecNumber>
    </recommendedName>
</protein>
<dbReference type="EMBL" id="JAJSPL020000002">
    <property type="protein sequence ID" value="KAK7748956.1"/>
    <property type="molecule type" value="Genomic_DNA"/>
</dbReference>
<evidence type="ECO:0000313" key="5">
    <source>
        <dbReference type="Proteomes" id="UP001320245"/>
    </source>
</evidence>
<evidence type="ECO:0000256" key="2">
    <source>
        <dbReference type="ARBA" id="ARBA00048082"/>
    </source>
</evidence>
<keyword evidence="5" id="KW-1185">Reference proteome</keyword>
<dbReference type="CDD" id="cd03141">
    <property type="entry name" value="GATase1_Hsp31_like"/>
    <property type="match status" value="1"/>
</dbReference>
<dbReference type="Gene3D" id="3.40.50.880">
    <property type="match status" value="1"/>
</dbReference>
<dbReference type="InterPro" id="IPR002818">
    <property type="entry name" value="DJ-1/PfpI"/>
</dbReference>
<accession>A0AAN9YLS7</accession>
<dbReference type="AlphaFoldDB" id="A0AAN9YLS7"/>
<comment type="caution">
    <text evidence="4">The sequence shown here is derived from an EMBL/GenBank/DDBJ whole genome shotgun (WGS) entry which is preliminary data.</text>
</comment>
<reference evidence="4 5" key="1">
    <citation type="journal article" date="2023" name="PLoS ONE">
        <title>Cytospora paraplurivora sp. nov. isolated from orchards with fruit tree decline syndrome in Ontario, Canada.</title>
        <authorList>
            <person name="Ilyukhin E."/>
            <person name="Nguyen H.D.T."/>
            <person name="Castle A.J."/>
            <person name="Ellouze W."/>
        </authorList>
    </citation>
    <scope>NUCLEOTIDE SEQUENCE [LARGE SCALE GENOMIC DNA]</scope>
    <source>
        <strain evidence="4 5">FDS-564</strain>
    </source>
</reference>
<name>A0AAN9YLS7_9PEZI</name>
<sequence>MAGKKVLIILSDANSFPLHNTGASGETIQQPSGFFLMELAKPLKKILDAGYEVTFASPLGKEPQPDPNSETLLAFAGNWLERRRENELVEREKREDGLARPRRFADITDEELEGYAGVFLPGGHAPLADLGDNPELGRILRHFHARNKPTAAICHGPYAFLSTKYAGDKDFVYKGYQITSWSDAEEKVMETIFRGEIDKVESSLRDAGADMQEGFSEVTGTITVDREVVSGGNPLAANALGDKFVEMLKA</sequence>
<gene>
    <name evidence="4" type="ORF">SLS53_000981</name>
</gene>